<organism evidence="1 2">
    <name type="scientific">Paragemmobacter kunshanensis</name>
    <dbReference type="NCBI Taxonomy" id="2583234"/>
    <lineage>
        <taxon>Bacteria</taxon>
        <taxon>Pseudomonadati</taxon>
        <taxon>Pseudomonadota</taxon>
        <taxon>Alphaproteobacteria</taxon>
        <taxon>Rhodobacterales</taxon>
        <taxon>Paracoccaceae</taxon>
        <taxon>Paragemmobacter</taxon>
    </lineage>
</organism>
<dbReference type="EMBL" id="JAALFE010000001">
    <property type="protein sequence ID" value="NGQ89471.1"/>
    <property type="molecule type" value="Genomic_DNA"/>
</dbReference>
<sequence>MIVICDAQNTQPDAPADRGIAAQDLLFACATEMRRQAAEMAALDAALGRLLELWNGSASQPGAQPGLLPSLLRDLQKADQLRQESEGLATILDLLAQAGGSPTTIRFEAIRAGTPLRDQQTRLLNSANCAAGPAGRGDADHQAP</sequence>
<evidence type="ECO:0000313" key="2">
    <source>
        <dbReference type="Proteomes" id="UP000474758"/>
    </source>
</evidence>
<gene>
    <name evidence="1" type="ORF">G5V65_01075</name>
</gene>
<dbReference type="AlphaFoldDB" id="A0A6M1U6R8"/>
<accession>A0A6M1U6R8</accession>
<name>A0A6M1U6R8_9RHOB</name>
<comment type="caution">
    <text evidence="1">The sequence shown here is derived from an EMBL/GenBank/DDBJ whole genome shotgun (WGS) entry which is preliminary data.</text>
</comment>
<dbReference type="RefSeq" id="WP_165046570.1">
    <property type="nucleotide sequence ID" value="NZ_JAALFE010000001.1"/>
</dbReference>
<protein>
    <submittedName>
        <fullName evidence="1">Uncharacterized protein</fullName>
    </submittedName>
</protein>
<proteinExistence type="predicted"/>
<dbReference type="Proteomes" id="UP000474758">
    <property type="component" value="Unassembled WGS sequence"/>
</dbReference>
<keyword evidence="2" id="KW-1185">Reference proteome</keyword>
<evidence type="ECO:0000313" key="1">
    <source>
        <dbReference type="EMBL" id="NGQ89471.1"/>
    </source>
</evidence>
<reference evidence="1 2" key="1">
    <citation type="submission" date="2020-02" db="EMBL/GenBank/DDBJ databases">
        <title>Rhodobacter translucens sp. nov., a novel bacterium isolated from activated sludge.</title>
        <authorList>
            <person name="Liu J."/>
        </authorList>
    </citation>
    <scope>NUCLEOTIDE SEQUENCE [LARGE SCALE GENOMIC DNA]</scope>
    <source>
        <strain evidence="1 2">HX-7-19</strain>
    </source>
</reference>